<dbReference type="EMBL" id="FZON01000003">
    <property type="protein sequence ID" value="SNS07278.1"/>
    <property type="molecule type" value="Genomic_DNA"/>
</dbReference>
<dbReference type="RefSeq" id="WP_089276296.1">
    <property type="nucleotide sequence ID" value="NZ_FZON01000003.1"/>
</dbReference>
<dbReference type="Pfam" id="PF00528">
    <property type="entry name" value="BPD_transp_1"/>
    <property type="match status" value="1"/>
</dbReference>
<dbReference type="Gene3D" id="1.10.3720.10">
    <property type="entry name" value="MetI-like"/>
    <property type="match status" value="1"/>
</dbReference>
<feature type="transmembrane region" description="Helical" evidence="7">
    <location>
        <begin position="273"/>
        <end position="299"/>
    </location>
</feature>
<dbReference type="InterPro" id="IPR045621">
    <property type="entry name" value="BPD_transp_1_N"/>
</dbReference>
<keyword evidence="6 7" id="KW-0472">Membrane</keyword>
<proteinExistence type="inferred from homology"/>
<dbReference type="SUPFAM" id="SSF161098">
    <property type="entry name" value="MetI-like"/>
    <property type="match status" value="1"/>
</dbReference>
<dbReference type="PANTHER" id="PTHR43163:SF6">
    <property type="entry name" value="DIPEPTIDE TRANSPORT SYSTEM PERMEASE PROTEIN DPPB-RELATED"/>
    <property type="match status" value="1"/>
</dbReference>
<sequence>MGKFILQRLLAALVTIWIATIAVTILIHLVPGDPVRIMYGSFQTTPEELEAIRVRLGLDQPIWTQYLMYLERLVQGDLGRSIVGDQPVLDVLLTRFPATLALTVSSLFIAIVVGMSLGFLAAYKRGTWVDVGAMVLAIVGVSMPHFWLGLLLLFLFALQLQWLPVAGGDWRSLILPALTLGLANAAVLARLTRSAMIDIFDQDFIRTARAKGLPRSIVLYRHALRSGLVPVVSMLGLQFAYLMGGAIVIENVFAWNGVGRLAIEAVLSRDYPLIQGFILFFATVVALASVVIDIAYAFLDPRIRYS</sequence>
<keyword evidence="4 7" id="KW-0812">Transmembrane</keyword>
<keyword evidence="5 7" id="KW-1133">Transmembrane helix</keyword>
<evidence type="ECO:0000256" key="7">
    <source>
        <dbReference type="RuleBase" id="RU363032"/>
    </source>
</evidence>
<dbReference type="Pfam" id="PF19300">
    <property type="entry name" value="BPD_transp_1_N"/>
    <property type="match status" value="1"/>
</dbReference>
<dbReference type="PROSITE" id="PS50928">
    <property type="entry name" value="ABC_TM1"/>
    <property type="match status" value="1"/>
</dbReference>
<keyword evidence="2 7" id="KW-0813">Transport</keyword>
<feature type="domain" description="ABC transmembrane type-1" evidence="8">
    <location>
        <begin position="96"/>
        <end position="296"/>
    </location>
</feature>
<evidence type="ECO:0000256" key="2">
    <source>
        <dbReference type="ARBA" id="ARBA00022448"/>
    </source>
</evidence>
<evidence type="ECO:0000256" key="6">
    <source>
        <dbReference type="ARBA" id="ARBA00023136"/>
    </source>
</evidence>
<comment type="subcellular location">
    <subcellularLocation>
        <location evidence="1 7">Cell membrane</location>
        <topology evidence="1 7">Multi-pass membrane protein</topology>
    </subcellularLocation>
</comment>
<organism evidence="9 10">
    <name type="scientific">Antarctobacter heliothermus</name>
    <dbReference type="NCBI Taxonomy" id="74033"/>
    <lineage>
        <taxon>Bacteria</taxon>
        <taxon>Pseudomonadati</taxon>
        <taxon>Pseudomonadota</taxon>
        <taxon>Alphaproteobacteria</taxon>
        <taxon>Rhodobacterales</taxon>
        <taxon>Roseobacteraceae</taxon>
        <taxon>Antarctobacter</taxon>
    </lineage>
</organism>
<dbReference type="OrthoDB" id="9807402at2"/>
<evidence type="ECO:0000256" key="4">
    <source>
        <dbReference type="ARBA" id="ARBA00022692"/>
    </source>
</evidence>
<gene>
    <name evidence="9" type="ORF">SAMN04488078_1003125</name>
</gene>
<feature type="transmembrane region" description="Helical" evidence="7">
    <location>
        <begin position="100"/>
        <end position="123"/>
    </location>
</feature>
<name>A0A239BIT5_9RHOB</name>
<dbReference type="InterPro" id="IPR000515">
    <property type="entry name" value="MetI-like"/>
</dbReference>
<evidence type="ECO:0000259" key="8">
    <source>
        <dbReference type="PROSITE" id="PS50928"/>
    </source>
</evidence>
<dbReference type="Proteomes" id="UP000198440">
    <property type="component" value="Unassembled WGS sequence"/>
</dbReference>
<feature type="transmembrane region" description="Helical" evidence="7">
    <location>
        <begin position="170"/>
        <end position="189"/>
    </location>
</feature>
<dbReference type="GO" id="GO:0055085">
    <property type="term" value="P:transmembrane transport"/>
    <property type="evidence" value="ECO:0007669"/>
    <property type="project" value="InterPro"/>
</dbReference>
<dbReference type="GO" id="GO:0005886">
    <property type="term" value="C:plasma membrane"/>
    <property type="evidence" value="ECO:0007669"/>
    <property type="project" value="UniProtKB-SubCell"/>
</dbReference>
<dbReference type="InterPro" id="IPR035906">
    <property type="entry name" value="MetI-like_sf"/>
</dbReference>
<evidence type="ECO:0000313" key="10">
    <source>
        <dbReference type="Proteomes" id="UP000198440"/>
    </source>
</evidence>
<evidence type="ECO:0000256" key="5">
    <source>
        <dbReference type="ARBA" id="ARBA00022989"/>
    </source>
</evidence>
<dbReference type="PANTHER" id="PTHR43163">
    <property type="entry name" value="DIPEPTIDE TRANSPORT SYSTEM PERMEASE PROTEIN DPPB-RELATED"/>
    <property type="match status" value="1"/>
</dbReference>
<evidence type="ECO:0000256" key="3">
    <source>
        <dbReference type="ARBA" id="ARBA00022475"/>
    </source>
</evidence>
<keyword evidence="3" id="KW-1003">Cell membrane</keyword>
<protein>
    <submittedName>
        <fullName evidence="9">Peptide/nickel transport system permease protein</fullName>
    </submittedName>
</protein>
<accession>A0A239BIT5</accession>
<feature type="transmembrane region" description="Helical" evidence="7">
    <location>
        <begin position="9"/>
        <end position="30"/>
    </location>
</feature>
<evidence type="ECO:0000256" key="1">
    <source>
        <dbReference type="ARBA" id="ARBA00004651"/>
    </source>
</evidence>
<comment type="similarity">
    <text evidence="7">Belongs to the binding-protein-dependent transport system permease family.</text>
</comment>
<dbReference type="CDD" id="cd06261">
    <property type="entry name" value="TM_PBP2"/>
    <property type="match status" value="1"/>
</dbReference>
<evidence type="ECO:0000313" key="9">
    <source>
        <dbReference type="EMBL" id="SNS07278.1"/>
    </source>
</evidence>
<feature type="transmembrane region" description="Helical" evidence="7">
    <location>
        <begin position="135"/>
        <end position="158"/>
    </location>
</feature>
<reference evidence="9 10" key="1">
    <citation type="submission" date="2017-06" db="EMBL/GenBank/DDBJ databases">
        <authorList>
            <person name="Kim H.J."/>
            <person name="Triplett B.A."/>
        </authorList>
    </citation>
    <scope>NUCLEOTIDE SEQUENCE [LARGE SCALE GENOMIC DNA]</scope>
    <source>
        <strain evidence="9 10">DSM 11445</strain>
    </source>
</reference>
<dbReference type="AlphaFoldDB" id="A0A239BIT5"/>
<feature type="transmembrane region" description="Helical" evidence="7">
    <location>
        <begin position="228"/>
        <end position="253"/>
    </location>
</feature>